<evidence type="ECO:0000259" key="2">
    <source>
        <dbReference type="PROSITE" id="PS50198"/>
    </source>
</evidence>
<dbReference type="Pfam" id="PF13624">
    <property type="entry name" value="SurA_N_3"/>
    <property type="match status" value="1"/>
</dbReference>
<dbReference type="Pfam" id="PF13145">
    <property type="entry name" value="Rotamase_2"/>
    <property type="match status" value="1"/>
</dbReference>
<sequence>MERAAGRSLNEGERREVLDAMINEQLMLQAAERDRITVSENDVNQQINQMRTQMVSVIGRQPTDAEFATAVRNQTGLEMPAFREQIRRQMIQQRFLVSRKQGVIDAIRPPTDTEIQNMFHLTRSQFVRPDTVRLSMIQVPFGPDAASKTRARQQAEGLRREIGTNAARFDEVVLRGQAPNSGFQAGDFGYMPRNLEAAQRFGQEFMNIAFSLRQGEISQVIEGQGAYQIIKVTETYEMKNLGLDDIFQPGSRVTVREYIANAMMQERQMETLTRATQELYAELRAGRTFQVFDSNLRW</sequence>
<dbReference type="InterPro" id="IPR046357">
    <property type="entry name" value="PPIase_dom_sf"/>
</dbReference>
<dbReference type="PANTHER" id="PTHR47245">
    <property type="entry name" value="PEPTIDYLPROLYL ISOMERASE"/>
    <property type="match status" value="1"/>
</dbReference>
<feature type="domain" description="PpiC" evidence="2">
    <location>
        <begin position="129"/>
        <end position="234"/>
    </location>
</feature>
<keyword evidence="1" id="KW-0697">Rotamase</keyword>
<dbReference type="Gene3D" id="3.10.50.40">
    <property type="match status" value="1"/>
</dbReference>
<reference evidence="3" key="1">
    <citation type="submission" date="2012-03" db="EMBL/GenBank/DDBJ databases">
        <title>Functional metagenomics reveals considerable lignocellulase gene clusters in the gut microbiome of a wood-feeding higher termite.</title>
        <authorList>
            <person name="Liu N."/>
        </authorList>
    </citation>
    <scope>NUCLEOTIDE SEQUENCE</scope>
</reference>
<dbReference type="InterPro" id="IPR050245">
    <property type="entry name" value="PrsA_foldase"/>
</dbReference>
<dbReference type="EMBL" id="JQ844268">
    <property type="protein sequence ID" value="AGS53982.1"/>
    <property type="molecule type" value="Genomic_DNA"/>
</dbReference>
<dbReference type="PANTHER" id="PTHR47245:SF2">
    <property type="entry name" value="PEPTIDYL-PROLYL CIS-TRANS ISOMERASE HP_0175-RELATED"/>
    <property type="match status" value="1"/>
</dbReference>
<proteinExistence type="predicted"/>
<dbReference type="GO" id="GO:0003755">
    <property type="term" value="F:peptidyl-prolyl cis-trans isomerase activity"/>
    <property type="evidence" value="ECO:0007669"/>
    <property type="project" value="UniProtKB-KW"/>
</dbReference>
<dbReference type="InterPro" id="IPR000297">
    <property type="entry name" value="PPIase_PpiC"/>
</dbReference>
<dbReference type="SUPFAM" id="SSF109998">
    <property type="entry name" value="Triger factor/SurA peptide-binding domain-like"/>
    <property type="match status" value="1"/>
</dbReference>
<protein>
    <submittedName>
        <fullName evidence="3">Basic membrane protein (Tpn39b)</fullName>
    </submittedName>
</protein>
<keyword evidence="1" id="KW-0413">Isomerase</keyword>
<dbReference type="InterPro" id="IPR027304">
    <property type="entry name" value="Trigger_fact/SurA_dom_sf"/>
</dbReference>
<dbReference type="AlphaFoldDB" id="A0A806K1Z5"/>
<evidence type="ECO:0000313" key="3">
    <source>
        <dbReference type="EMBL" id="AGS53982.1"/>
    </source>
</evidence>
<dbReference type="PROSITE" id="PS50198">
    <property type="entry name" value="PPIC_PPIASE_2"/>
    <property type="match status" value="1"/>
</dbReference>
<dbReference type="Gene3D" id="1.10.4030.10">
    <property type="entry name" value="Porin chaperone SurA, peptide-binding domain"/>
    <property type="match status" value="1"/>
</dbReference>
<evidence type="ECO:0000256" key="1">
    <source>
        <dbReference type="PROSITE-ProRule" id="PRU00278"/>
    </source>
</evidence>
<organism evidence="3">
    <name type="scientific">uncultured bacterium contig00088</name>
    <dbReference type="NCBI Taxonomy" id="1181561"/>
    <lineage>
        <taxon>Bacteria</taxon>
        <taxon>environmental samples</taxon>
    </lineage>
</organism>
<name>A0A806K1Z5_9BACT</name>
<accession>A0A806K1Z5</accession>
<dbReference type="SUPFAM" id="SSF54534">
    <property type="entry name" value="FKBP-like"/>
    <property type="match status" value="1"/>
</dbReference>